<protein>
    <recommendedName>
        <fullName evidence="4">Zinc finger RING-type eukaryotic domain-containing protein</fullName>
    </recommendedName>
</protein>
<feature type="domain" description="Zinc finger RING-type eukaryotic" evidence="4">
    <location>
        <begin position="17"/>
        <end position="50"/>
    </location>
</feature>
<evidence type="ECO:0000259" key="4">
    <source>
        <dbReference type="Pfam" id="PF13445"/>
    </source>
</evidence>
<dbReference type="KEGG" id="vg:10399893"/>
<evidence type="ECO:0000256" key="2">
    <source>
        <dbReference type="ARBA" id="ARBA00022771"/>
    </source>
</evidence>
<evidence type="ECO:0000256" key="1">
    <source>
        <dbReference type="ARBA" id="ARBA00022723"/>
    </source>
</evidence>
<dbReference type="Proteomes" id="UP000203366">
    <property type="component" value="Segment"/>
</dbReference>
<name>F2WLN8_9VIRU</name>
<proteinExistence type="predicted"/>
<gene>
    <name evidence="5" type="ORF">LAU_0310</name>
</gene>
<dbReference type="Pfam" id="PF13445">
    <property type="entry name" value="zf-RING_UBOX"/>
    <property type="match status" value="1"/>
</dbReference>
<accession>F2WLN8</accession>
<dbReference type="SUPFAM" id="SSF57850">
    <property type="entry name" value="RING/U-box"/>
    <property type="match status" value="1"/>
</dbReference>
<evidence type="ECO:0000313" key="6">
    <source>
        <dbReference type="Proteomes" id="UP000203366"/>
    </source>
</evidence>
<keyword evidence="3" id="KW-0862">Zinc</keyword>
<dbReference type="OrthoDB" id="40431at10239"/>
<keyword evidence="2" id="KW-0863">Zinc-finger</keyword>
<sequence>MPPSFIVSKEEAESALCAVCYETFNTEDDERKPARFECGHIAHMECISGRCKYFCGEGEEQ</sequence>
<dbReference type="InterPro" id="IPR013083">
    <property type="entry name" value="Znf_RING/FYVE/PHD"/>
</dbReference>
<reference evidence="5 6" key="1">
    <citation type="journal article" date="2011" name="Environ. Microbiol.">
        <title>Lausannevirus, a giant amoebal virus encoding histone doublets.</title>
        <authorList>
            <person name="Thomas V."/>
            <person name="Bertelli C."/>
            <person name="Collyn F."/>
            <person name="Casson N."/>
            <person name="Telenti A."/>
            <person name="Goesmann A."/>
            <person name="Croxatto A."/>
            <person name="Greub G."/>
        </authorList>
    </citation>
    <scope>NUCLEOTIDE SEQUENCE [LARGE SCALE GENOMIC DNA]</scope>
    <source>
        <strain evidence="5">7715</strain>
    </source>
</reference>
<dbReference type="InterPro" id="IPR027370">
    <property type="entry name" value="Znf-RING_euk"/>
</dbReference>
<keyword evidence="6" id="KW-1185">Reference proteome</keyword>
<dbReference type="Gene3D" id="3.30.40.10">
    <property type="entry name" value="Zinc/RING finger domain, C3HC4 (zinc finger)"/>
    <property type="match status" value="1"/>
</dbReference>
<dbReference type="GeneID" id="10399893"/>
<keyword evidence="1" id="KW-0479">Metal-binding</keyword>
<dbReference type="RefSeq" id="YP_004347273.1">
    <property type="nucleotide sequence ID" value="NC_015326.1"/>
</dbReference>
<evidence type="ECO:0000256" key="3">
    <source>
        <dbReference type="ARBA" id="ARBA00022833"/>
    </source>
</evidence>
<dbReference type="GO" id="GO:0008270">
    <property type="term" value="F:zinc ion binding"/>
    <property type="evidence" value="ECO:0007669"/>
    <property type="project" value="UniProtKB-KW"/>
</dbReference>
<evidence type="ECO:0000313" key="5">
    <source>
        <dbReference type="EMBL" id="AEA07161.1"/>
    </source>
</evidence>
<dbReference type="EMBL" id="HQ113105">
    <property type="protein sequence ID" value="AEA07161.1"/>
    <property type="molecule type" value="Genomic_DNA"/>
</dbReference>
<organism evidence="5 6">
    <name type="scientific">Lausannevirus</name>
    <dbReference type="NCBI Taxonomy" id="999883"/>
    <lineage>
        <taxon>Viruses</taxon>
        <taxon>Varidnaviria</taxon>
        <taxon>Bamfordvirae</taxon>
        <taxon>Nucleocytoviricota</taxon>
        <taxon>Megaviricetes</taxon>
        <taxon>Pimascovirales</taxon>
        <taxon>Pimascovirales incertae sedis</taxon>
        <taxon>Marseilleviridae</taxon>
        <taxon>Losannavirus</taxon>
        <taxon>Losannavirus lausannense</taxon>
    </lineage>
</organism>